<dbReference type="Proteomes" id="UP000054558">
    <property type="component" value="Unassembled WGS sequence"/>
</dbReference>
<evidence type="ECO:0000313" key="2">
    <source>
        <dbReference type="Proteomes" id="UP000054558"/>
    </source>
</evidence>
<dbReference type="EMBL" id="DF237022">
    <property type="protein sequence ID" value="GAQ81178.1"/>
    <property type="molecule type" value="Genomic_DNA"/>
</dbReference>
<dbReference type="AlphaFoldDB" id="A0A1Y1HZ92"/>
<protein>
    <submittedName>
        <fullName evidence="1">Uncharacterized protein</fullName>
    </submittedName>
</protein>
<proteinExistence type="predicted"/>
<organism evidence="1 2">
    <name type="scientific">Klebsormidium nitens</name>
    <name type="common">Green alga</name>
    <name type="synonym">Ulothrix nitens</name>
    <dbReference type="NCBI Taxonomy" id="105231"/>
    <lineage>
        <taxon>Eukaryota</taxon>
        <taxon>Viridiplantae</taxon>
        <taxon>Streptophyta</taxon>
        <taxon>Klebsormidiophyceae</taxon>
        <taxon>Klebsormidiales</taxon>
        <taxon>Klebsormidiaceae</taxon>
        <taxon>Klebsormidium</taxon>
    </lineage>
</organism>
<evidence type="ECO:0000313" key="1">
    <source>
        <dbReference type="EMBL" id="GAQ81178.1"/>
    </source>
</evidence>
<name>A0A1Y1HZ92_KLENI</name>
<reference evidence="1 2" key="1">
    <citation type="journal article" date="2014" name="Nat. Commun.">
        <title>Klebsormidium flaccidum genome reveals primary factors for plant terrestrial adaptation.</title>
        <authorList>
            <person name="Hori K."/>
            <person name="Maruyama F."/>
            <person name="Fujisawa T."/>
            <person name="Togashi T."/>
            <person name="Yamamoto N."/>
            <person name="Seo M."/>
            <person name="Sato S."/>
            <person name="Yamada T."/>
            <person name="Mori H."/>
            <person name="Tajima N."/>
            <person name="Moriyama T."/>
            <person name="Ikeuchi M."/>
            <person name="Watanabe M."/>
            <person name="Wada H."/>
            <person name="Kobayashi K."/>
            <person name="Saito M."/>
            <person name="Masuda T."/>
            <person name="Sasaki-Sekimoto Y."/>
            <person name="Mashiguchi K."/>
            <person name="Awai K."/>
            <person name="Shimojima M."/>
            <person name="Masuda S."/>
            <person name="Iwai M."/>
            <person name="Nobusawa T."/>
            <person name="Narise T."/>
            <person name="Kondo S."/>
            <person name="Saito H."/>
            <person name="Sato R."/>
            <person name="Murakawa M."/>
            <person name="Ihara Y."/>
            <person name="Oshima-Yamada Y."/>
            <person name="Ohtaka K."/>
            <person name="Satoh M."/>
            <person name="Sonobe K."/>
            <person name="Ishii M."/>
            <person name="Ohtani R."/>
            <person name="Kanamori-Sato M."/>
            <person name="Honoki R."/>
            <person name="Miyazaki D."/>
            <person name="Mochizuki H."/>
            <person name="Umetsu J."/>
            <person name="Higashi K."/>
            <person name="Shibata D."/>
            <person name="Kamiya Y."/>
            <person name="Sato N."/>
            <person name="Nakamura Y."/>
            <person name="Tabata S."/>
            <person name="Ida S."/>
            <person name="Kurokawa K."/>
            <person name="Ohta H."/>
        </authorList>
    </citation>
    <scope>NUCLEOTIDE SEQUENCE [LARGE SCALE GENOMIC DNA]</scope>
    <source>
        <strain evidence="1 2">NIES-2285</strain>
    </source>
</reference>
<gene>
    <name evidence="1" type="ORF">KFL_000730150</name>
</gene>
<keyword evidence="2" id="KW-1185">Reference proteome</keyword>
<accession>A0A1Y1HZ92</accession>
<sequence length="473" mass="53506">MKPGASAKPRMSTLMCCSAAAAVLLLFLVWVSSDQLLHLRNRPLLPRVDCKPEPPVSLNQNQVSLPTHDQDTQTQVNQNRVTENLPAPVADSCPVPCDVLQLANLTTLADVSKVNCNVEYLTPWDVGRFLGARKNQAWLHFTGDSMIRRQWQSIAADLGVEIDTEPLWAVCCKDGKECKTWEYKDINWEAKRVAGLVTGALRDEGFEFCVTYTPVQFISQVVENFDTLFQADMVQPFAVVMNMGLHHIYHGQGQLAYRADLEALTARLRKVREVQRGSDGVTKTMFIYHTLTAYSEELFGFIDPLRRNERTELFVRQQEEHFRATGGSLYRVLDSHRLTKYLDKRHFWHQLTFGDGIHPGLPYYQIASLLDYNFVVKGVISFCTNADDLEYKPLALHANSGRMLDKEAEGDEVENLKAMRRVHGWGSFSPFEHIDRRKSPDFVLLPTGSAVDHAELQTETTPLSCGAKRFGSV</sequence>